<dbReference type="AlphaFoldDB" id="A0AAD4QM58"/>
<name>A0AAD4QM58_9AGAM</name>
<keyword evidence="2" id="KW-1185">Reference proteome</keyword>
<protein>
    <submittedName>
        <fullName evidence="1">Uncharacterized protein</fullName>
    </submittedName>
</protein>
<accession>A0AAD4QM58</accession>
<dbReference type="EMBL" id="WTXG01000030">
    <property type="protein sequence ID" value="KAI0298118.1"/>
    <property type="molecule type" value="Genomic_DNA"/>
</dbReference>
<evidence type="ECO:0000313" key="2">
    <source>
        <dbReference type="Proteomes" id="UP001203297"/>
    </source>
</evidence>
<sequence>MHHEARSQKLGSDQFDALIELLATDDTGDDSNFHIVPEGTASTGLRDDSGKLDFQKIRSLFLQRRLIISTTPRLPTPFITSPTPGQSFLELWSKNQRHQRKVHFPRSPSQNKRILIYAELRRTQG</sequence>
<gene>
    <name evidence="1" type="ORF">B0F90DRAFT_828694</name>
</gene>
<comment type="caution">
    <text evidence="1">The sequence shown here is derived from an EMBL/GenBank/DDBJ whole genome shotgun (WGS) entry which is preliminary data.</text>
</comment>
<evidence type="ECO:0000313" key="1">
    <source>
        <dbReference type="EMBL" id="KAI0298118.1"/>
    </source>
</evidence>
<reference evidence="1" key="1">
    <citation type="journal article" date="2022" name="New Phytol.">
        <title>Evolutionary transition to the ectomycorrhizal habit in the genomes of a hyperdiverse lineage of mushroom-forming fungi.</title>
        <authorList>
            <person name="Looney B."/>
            <person name="Miyauchi S."/>
            <person name="Morin E."/>
            <person name="Drula E."/>
            <person name="Courty P.E."/>
            <person name="Kohler A."/>
            <person name="Kuo A."/>
            <person name="LaButti K."/>
            <person name="Pangilinan J."/>
            <person name="Lipzen A."/>
            <person name="Riley R."/>
            <person name="Andreopoulos W."/>
            <person name="He G."/>
            <person name="Johnson J."/>
            <person name="Nolan M."/>
            <person name="Tritt A."/>
            <person name="Barry K.W."/>
            <person name="Grigoriev I.V."/>
            <person name="Nagy L.G."/>
            <person name="Hibbett D."/>
            <person name="Henrissat B."/>
            <person name="Matheny P.B."/>
            <person name="Labbe J."/>
            <person name="Martin F.M."/>
        </authorList>
    </citation>
    <scope>NUCLEOTIDE SEQUENCE</scope>
    <source>
        <strain evidence="1">BPL690</strain>
    </source>
</reference>
<organism evidence="1 2">
    <name type="scientific">Multifurca ochricompacta</name>
    <dbReference type="NCBI Taxonomy" id="376703"/>
    <lineage>
        <taxon>Eukaryota</taxon>
        <taxon>Fungi</taxon>
        <taxon>Dikarya</taxon>
        <taxon>Basidiomycota</taxon>
        <taxon>Agaricomycotina</taxon>
        <taxon>Agaricomycetes</taxon>
        <taxon>Russulales</taxon>
        <taxon>Russulaceae</taxon>
        <taxon>Multifurca</taxon>
    </lineage>
</organism>
<proteinExistence type="predicted"/>
<dbReference type="Proteomes" id="UP001203297">
    <property type="component" value="Unassembled WGS sequence"/>
</dbReference>